<dbReference type="Proteomes" id="UP000799439">
    <property type="component" value="Unassembled WGS sequence"/>
</dbReference>
<evidence type="ECO:0000313" key="3">
    <source>
        <dbReference type="Proteomes" id="UP000799439"/>
    </source>
</evidence>
<proteinExistence type="predicted"/>
<feature type="compositionally biased region" description="Polar residues" evidence="1">
    <location>
        <begin position="79"/>
        <end position="97"/>
    </location>
</feature>
<feature type="compositionally biased region" description="Basic and acidic residues" evidence="1">
    <location>
        <begin position="346"/>
        <end position="384"/>
    </location>
</feature>
<comment type="caution">
    <text evidence="2">The sequence shown here is derived from an EMBL/GenBank/DDBJ whole genome shotgun (WGS) entry which is preliminary data.</text>
</comment>
<feature type="compositionally biased region" description="Basic and acidic residues" evidence="1">
    <location>
        <begin position="436"/>
        <end position="448"/>
    </location>
</feature>
<keyword evidence="3" id="KW-1185">Reference proteome</keyword>
<dbReference type="AlphaFoldDB" id="A0A9P4J507"/>
<feature type="compositionally biased region" description="Polar residues" evidence="1">
    <location>
        <begin position="1"/>
        <end position="12"/>
    </location>
</feature>
<name>A0A9P4J507_9PEZI</name>
<gene>
    <name evidence="2" type="ORF">K461DRAFT_290564</name>
</gene>
<organism evidence="2 3">
    <name type="scientific">Myriangium duriaei CBS 260.36</name>
    <dbReference type="NCBI Taxonomy" id="1168546"/>
    <lineage>
        <taxon>Eukaryota</taxon>
        <taxon>Fungi</taxon>
        <taxon>Dikarya</taxon>
        <taxon>Ascomycota</taxon>
        <taxon>Pezizomycotina</taxon>
        <taxon>Dothideomycetes</taxon>
        <taxon>Dothideomycetidae</taxon>
        <taxon>Myriangiales</taxon>
        <taxon>Myriangiaceae</taxon>
        <taxon>Myriangium</taxon>
    </lineage>
</organism>
<feature type="compositionally biased region" description="Polar residues" evidence="1">
    <location>
        <begin position="106"/>
        <end position="122"/>
    </location>
</feature>
<evidence type="ECO:0000256" key="1">
    <source>
        <dbReference type="SAM" id="MobiDB-lite"/>
    </source>
</evidence>
<accession>A0A9P4J507</accession>
<evidence type="ECO:0000313" key="2">
    <source>
        <dbReference type="EMBL" id="KAF2155542.1"/>
    </source>
</evidence>
<feature type="region of interest" description="Disordered" evidence="1">
    <location>
        <begin position="346"/>
        <end position="448"/>
    </location>
</feature>
<feature type="compositionally biased region" description="Polar residues" evidence="1">
    <location>
        <begin position="27"/>
        <end position="40"/>
    </location>
</feature>
<feature type="region of interest" description="Disordered" evidence="1">
    <location>
        <begin position="1"/>
        <end position="129"/>
    </location>
</feature>
<sequence>MTVPNVNNQSPDRSTKRRPFATWVKQRLTNLKSSDVQNAKKNGKKTDGARSKNNPYPQSGYVRPKPAAADTVSLGEPSYMSTDPSRANSSGAPSISASEHGHGGASHSNKSNAPTVETNPETVHSDAGHSRAFTAKTGGAVSSMDGAVNSTFSSPNQSEHSLTTTLTTIHSTSPGVILGNQAAAGSVNATSNVASNNNSVSFSQQFSPTGPVSALPPHLAPAGHPSTYSAATANNLLTDDASIMTLASSSKRRRRRSMDTDASVRALAPSSVWGGSRESLPLSVLSSNTDIAPMAGPALTSQPGRPSIGGIASTERASVYSSHSVAAPALVSDRNSYYAASLKQSIRDKERDKDARSIDGRSMHRDVDDQKSVHGGKSLHDGVKGYESSIKSGAFSHARNDSNAGSISGIAGGPAPAPTSAPARAVDSLSRQNSTHRTDETDADTEKH</sequence>
<dbReference type="EMBL" id="ML996082">
    <property type="protein sequence ID" value="KAF2155542.1"/>
    <property type="molecule type" value="Genomic_DNA"/>
</dbReference>
<protein>
    <submittedName>
        <fullName evidence="2">Uncharacterized protein</fullName>
    </submittedName>
</protein>
<dbReference type="OrthoDB" id="5377012at2759"/>
<reference evidence="2" key="1">
    <citation type="journal article" date="2020" name="Stud. Mycol.">
        <title>101 Dothideomycetes genomes: a test case for predicting lifestyles and emergence of pathogens.</title>
        <authorList>
            <person name="Haridas S."/>
            <person name="Albert R."/>
            <person name="Binder M."/>
            <person name="Bloem J."/>
            <person name="Labutti K."/>
            <person name="Salamov A."/>
            <person name="Andreopoulos B."/>
            <person name="Baker S."/>
            <person name="Barry K."/>
            <person name="Bills G."/>
            <person name="Bluhm B."/>
            <person name="Cannon C."/>
            <person name="Castanera R."/>
            <person name="Culley D."/>
            <person name="Daum C."/>
            <person name="Ezra D."/>
            <person name="Gonzalez J."/>
            <person name="Henrissat B."/>
            <person name="Kuo A."/>
            <person name="Liang C."/>
            <person name="Lipzen A."/>
            <person name="Lutzoni F."/>
            <person name="Magnuson J."/>
            <person name="Mondo S."/>
            <person name="Nolan M."/>
            <person name="Ohm R."/>
            <person name="Pangilinan J."/>
            <person name="Park H.-J."/>
            <person name="Ramirez L."/>
            <person name="Alfaro M."/>
            <person name="Sun H."/>
            <person name="Tritt A."/>
            <person name="Yoshinaga Y."/>
            <person name="Zwiers L.-H."/>
            <person name="Turgeon B."/>
            <person name="Goodwin S."/>
            <person name="Spatafora J."/>
            <person name="Crous P."/>
            <person name="Grigoriev I."/>
        </authorList>
    </citation>
    <scope>NUCLEOTIDE SEQUENCE</scope>
    <source>
        <strain evidence="2">CBS 260.36</strain>
    </source>
</reference>